<dbReference type="PANTHER" id="PTHR23421">
    <property type="entry name" value="BETA-GALACTOSIDASE RELATED"/>
    <property type="match status" value="1"/>
</dbReference>
<evidence type="ECO:0000259" key="4">
    <source>
        <dbReference type="Pfam" id="PF21317"/>
    </source>
</evidence>
<dbReference type="GO" id="GO:0005975">
    <property type="term" value="P:carbohydrate metabolic process"/>
    <property type="evidence" value="ECO:0007669"/>
    <property type="project" value="InterPro"/>
</dbReference>
<dbReference type="InterPro" id="IPR008979">
    <property type="entry name" value="Galactose-bd-like_sf"/>
</dbReference>
<evidence type="ECO:0000256" key="2">
    <source>
        <dbReference type="ARBA" id="ARBA00023295"/>
    </source>
</evidence>
<feature type="domain" description="Beta-galactosidase galactose-binding" evidence="5">
    <location>
        <begin position="173"/>
        <end position="231"/>
    </location>
</feature>
<dbReference type="EMBL" id="CP064939">
    <property type="protein sequence ID" value="QPH40112.1"/>
    <property type="molecule type" value="Genomic_DNA"/>
</dbReference>
<proteinExistence type="predicted"/>
<feature type="chain" id="PRO_5032552173" description="Beta-galactosidase" evidence="3">
    <location>
        <begin position="20"/>
        <end position="255"/>
    </location>
</feature>
<feature type="domain" description="Beta-galactosidase 1-like first all-beta" evidence="4">
    <location>
        <begin position="46"/>
        <end position="152"/>
    </location>
</feature>
<evidence type="ECO:0000313" key="7">
    <source>
        <dbReference type="Proteomes" id="UP000594759"/>
    </source>
</evidence>
<evidence type="ECO:0000256" key="3">
    <source>
        <dbReference type="SAM" id="SignalP"/>
    </source>
</evidence>
<dbReference type="InterPro" id="IPR048912">
    <property type="entry name" value="BetaGal1-like_ABD1"/>
</dbReference>
<dbReference type="Pfam" id="PF21317">
    <property type="entry name" value="BetaGal_ABD_1"/>
    <property type="match status" value="1"/>
</dbReference>
<keyword evidence="3" id="KW-0732">Signal</keyword>
<dbReference type="InterPro" id="IPR048913">
    <property type="entry name" value="BetaGal_gal-bd"/>
</dbReference>
<accession>A0A7S9L087</accession>
<keyword evidence="1" id="KW-0378">Hydrolase</keyword>
<feature type="signal peptide" evidence="3">
    <location>
        <begin position="1"/>
        <end position="19"/>
    </location>
</feature>
<dbReference type="Gene3D" id="2.60.120.260">
    <property type="entry name" value="Galactose-binding domain-like"/>
    <property type="match status" value="2"/>
</dbReference>
<dbReference type="InterPro" id="IPR001944">
    <property type="entry name" value="Glycoside_Hdrlase_35"/>
</dbReference>
<evidence type="ECO:0008006" key="8">
    <source>
        <dbReference type="Google" id="ProtNLM"/>
    </source>
</evidence>
<evidence type="ECO:0000313" key="6">
    <source>
        <dbReference type="EMBL" id="QPH40112.1"/>
    </source>
</evidence>
<dbReference type="FunFam" id="2.60.120.260:FF:000049">
    <property type="entry name" value="Beta-galactosidase"/>
    <property type="match status" value="1"/>
</dbReference>
<dbReference type="KEGG" id="pex:IZT61_02165"/>
<dbReference type="Proteomes" id="UP000594759">
    <property type="component" value="Chromosome"/>
</dbReference>
<keyword evidence="7" id="KW-1185">Reference proteome</keyword>
<keyword evidence="2" id="KW-0326">Glycosidase</keyword>
<sequence length="255" mass="29179">MWKKIALGLTLIGSQALMAQEIVFNKKASLNQAYQKAVEAENLLPMNDLNMEFGYVLYQAEITTEAESEDLELENVRDYAAVYIDGKLLGRLTDNHKKIDIKTTPGKYLLQIYVENIGRITYGPEITDNSKGLFGEVTLAGNKVSNWKMIPLMIKQYPVKDLVFEDRKETSVPGFYKGNFNIDELKKTYLDITGWGMGEVWVNQKYIGSYWEEEKQQSILIPSEDLVKGENEIVVFELKNNQQKTMKLSPIPVFK</sequence>
<dbReference type="AlphaFoldDB" id="A0A7S9L087"/>
<gene>
    <name evidence="6" type="ORF">IZT61_02165</name>
</gene>
<dbReference type="GO" id="GO:0004553">
    <property type="term" value="F:hydrolase activity, hydrolyzing O-glycosyl compounds"/>
    <property type="evidence" value="ECO:0007669"/>
    <property type="project" value="InterPro"/>
</dbReference>
<evidence type="ECO:0000259" key="5">
    <source>
        <dbReference type="Pfam" id="PF21467"/>
    </source>
</evidence>
<dbReference type="SUPFAM" id="SSF49785">
    <property type="entry name" value="Galactose-binding domain-like"/>
    <property type="match status" value="2"/>
</dbReference>
<organism evidence="6 7">
    <name type="scientific">Pedobacter endophyticus</name>
    <dbReference type="NCBI Taxonomy" id="2789740"/>
    <lineage>
        <taxon>Bacteria</taxon>
        <taxon>Pseudomonadati</taxon>
        <taxon>Bacteroidota</taxon>
        <taxon>Sphingobacteriia</taxon>
        <taxon>Sphingobacteriales</taxon>
        <taxon>Sphingobacteriaceae</taxon>
        <taxon>Pedobacter</taxon>
    </lineage>
</organism>
<dbReference type="RefSeq" id="WP_196099568.1">
    <property type="nucleotide sequence ID" value="NZ_CP064939.1"/>
</dbReference>
<protein>
    <recommendedName>
        <fullName evidence="8">Beta-galactosidase</fullName>
    </recommendedName>
</protein>
<evidence type="ECO:0000256" key="1">
    <source>
        <dbReference type="ARBA" id="ARBA00022801"/>
    </source>
</evidence>
<reference evidence="6 7" key="1">
    <citation type="submission" date="2020-11" db="EMBL/GenBank/DDBJ databases">
        <title>Pedobacter endophytica, an endophytic bacteria isolated form Carex pumila.</title>
        <authorList>
            <person name="Peng Y."/>
            <person name="Jiang L."/>
            <person name="Lee J."/>
        </authorList>
    </citation>
    <scope>NUCLEOTIDE SEQUENCE [LARGE SCALE GENOMIC DNA]</scope>
    <source>
        <strain evidence="6 7">JBR3-12</strain>
    </source>
</reference>
<dbReference type="Pfam" id="PF21467">
    <property type="entry name" value="BetaGal_gal-bd"/>
    <property type="match status" value="1"/>
</dbReference>
<name>A0A7S9L087_9SPHI</name>